<proteinExistence type="inferred from homology"/>
<dbReference type="RefSeq" id="WP_319614318.1">
    <property type="nucleotide sequence ID" value="NZ_JAWXYB010000018.1"/>
</dbReference>
<keyword evidence="4" id="KW-0378">Hydrolase</keyword>
<evidence type="ECO:0000256" key="2">
    <source>
        <dbReference type="ARBA" id="ARBA00012150"/>
    </source>
</evidence>
<keyword evidence="8" id="KW-1185">Reference proteome</keyword>
<evidence type="ECO:0000256" key="5">
    <source>
        <dbReference type="RuleBase" id="RU004168"/>
    </source>
</evidence>
<feature type="domain" description="Acylphosphatase-like" evidence="6">
    <location>
        <begin position="3"/>
        <end position="89"/>
    </location>
</feature>
<comment type="caution">
    <text evidence="7">The sequence shown here is derived from an EMBL/GenBank/DDBJ whole genome shotgun (WGS) entry which is preliminary data.</text>
</comment>
<dbReference type="NCBIfam" id="NF010996">
    <property type="entry name" value="PRK14421.1"/>
    <property type="match status" value="1"/>
</dbReference>
<dbReference type="Pfam" id="PF00708">
    <property type="entry name" value="Acylphosphatase"/>
    <property type="match status" value="1"/>
</dbReference>
<evidence type="ECO:0000313" key="8">
    <source>
        <dbReference type="Proteomes" id="UP001279553"/>
    </source>
</evidence>
<comment type="similarity">
    <text evidence="1 5">Belongs to the acylphosphatase family.</text>
</comment>
<evidence type="ECO:0000313" key="7">
    <source>
        <dbReference type="EMBL" id="MDX5931404.1"/>
    </source>
</evidence>
<dbReference type="Gene3D" id="3.30.70.100">
    <property type="match status" value="1"/>
</dbReference>
<dbReference type="InterPro" id="IPR036046">
    <property type="entry name" value="Acylphosphatase-like_dom_sf"/>
</dbReference>
<dbReference type="PRINTS" id="PR00112">
    <property type="entry name" value="ACYLPHPHTASE"/>
</dbReference>
<feature type="active site" evidence="4">
    <location>
        <position position="18"/>
    </location>
</feature>
<dbReference type="PROSITE" id="PS00150">
    <property type="entry name" value="ACYLPHOSPHATASE_1"/>
    <property type="match status" value="1"/>
</dbReference>
<comment type="catalytic activity">
    <reaction evidence="3 4">
        <text>an acyl phosphate + H2O = a carboxylate + phosphate + H(+)</text>
        <dbReference type="Rhea" id="RHEA:14965"/>
        <dbReference type="ChEBI" id="CHEBI:15377"/>
        <dbReference type="ChEBI" id="CHEBI:15378"/>
        <dbReference type="ChEBI" id="CHEBI:29067"/>
        <dbReference type="ChEBI" id="CHEBI:43474"/>
        <dbReference type="ChEBI" id="CHEBI:59918"/>
        <dbReference type="EC" id="3.6.1.7"/>
    </reaction>
</comment>
<protein>
    <recommendedName>
        <fullName evidence="2 4">acylphosphatase</fullName>
        <ecNumber evidence="2 4">3.6.1.7</ecNumber>
    </recommendedName>
</protein>
<dbReference type="GO" id="GO:0003998">
    <property type="term" value="F:acylphosphatase activity"/>
    <property type="evidence" value="ECO:0007669"/>
    <property type="project" value="UniProtKB-EC"/>
</dbReference>
<dbReference type="EMBL" id="JAWXYB010000018">
    <property type="protein sequence ID" value="MDX5931404.1"/>
    <property type="molecule type" value="Genomic_DNA"/>
</dbReference>
<dbReference type="Proteomes" id="UP001279553">
    <property type="component" value="Unassembled WGS sequence"/>
</dbReference>
<gene>
    <name evidence="7" type="ORF">SIL87_11555</name>
</gene>
<reference evidence="7 8" key="1">
    <citation type="submission" date="2023-11" db="EMBL/GenBank/DDBJ databases">
        <title>MicrobeMod: A computational toolkit for identifying prokaryotic methylation and restriction-modification with nanopore sequencing.</title>
        <authorList>
            <person name="Crits-Christoph A."/>
            <person name="Kang S.C."/>
            <person name="Lee H."/>
            <person name="Ostrov N."/>
        </authorList>
    </citation>
    <scope>NUCLEOTIDE SEQUENCE [LARGE SCALE GENOMIC DNA]</scope>
    <source>
        <strain evidence="7 8">DSMZ 700</strain>
    </source>
</reference>
<dbReference type="PANTHER" id="PTHR47268:SF4">
    <property type="entry name" value="ACYLPHOSPHATASE"/>
    <property type="match status" value="1"/>
</dbReference>
<evidence type="ECO:0000256" key="3">
    <source>
        <dbReference type="ARBA" id="ARBA00047645"/>
    </source>
</evidence>
<dbReference type="InterPro" id="IPR020456">
    <property type="entry name" value="Acylphosphatase"/>
</dbReference>
<evidence type="ECO:0000259" key="6">
    <source>
        <dbReference type="PROSITE" id="PS51160"/>
    </source>
</evidence>
<feature type="active site" evidence="4">
    <location>
        <position position="36"/>
    </location>
</feature>
<accession>A0AAW9DQR8</accession>
<dbReference type="PROSITE" id="PS51160">
    <property type="entry name" value="ACYLPHOSPHATASE_3"/>
    <property type="match status" value="1"/>
</dbReference>
<name>A0AAW9DQR8_ACIAO</name>
<organism evidence="7 8">
    <name type="scientific">Acidiphilium acidophilum</name>
    <name type="common">Thiobacillus acidophilus</name>
    <dbReference type="NCBI Taxonomy" id="76588"/>
    <lineage>
        <taxon>Bacteria</taxon>
        <taxon>Pseudomonadati</taxon>
        <taxon>Pseudomonadota</taxon>
        <taxon>Alphaproteobacteria</taxon>
        <taxon>Acetobacterales</taxon>
        <taxon>Acidocellaceae</taxon>
        <taxon>Acidiphilium</taxon>
    </lineage>
</organism>
<dbReference type="AlphaFoldDB" id="A0AAW9DQR8"/>
<evidence type="ECO:0000256" key="4">
    <source>
        <dbReference type="PROSITE-ProRule" id="PRU00520"/>
    </source>
</evidence>
<evidence type="ECO:0000256" key="1">
    <source>
        <dbReference type="ARBA" id="ARBA00005614"/>
    </source>
</evidence>
<sequence>MIAKTLVVSGRVQGVGFRDWITTRARRLGLAGWVRNRRDGTLEALIAGDDAAVEELLRACRKGPPGADVTAITEDFAEPPTEPGFFKRPTA</sequence>
<dbReference type="PANTHER" id="PTHR47268">
    <property type="entry name" value="ACYLPHOSPHATASE"/>
    <property type="match status" value="1"/>
</dbReference>
<dbReference type="SUPFAM" id="SSF54975">
    <property type="entry name" value="Acylphosphatase/BLUF domain-like"/>
    <property type="match status" value="1"/>
</dbReference>
<dbReference type="InterPro" id="IPR017968">
    <property type="entry name" value="Acylphosphatase_CS"/>
</dbReference>
<dbReference type="InterPro" id="IPR001792">
    <property type="entry name" value="Acylphosphatase-like_dom"/>
</dbReference>
<dbReference type="EC" id="3.6.1.7" evidence="2 4"/>